<feature type="domain" description="CUB" evidence="3">
    <location>
        <begin position="28"/>
        <end position="83"/>
    </location>
</feature>
<evidence type="ECO:0000256" key="1">
    <source>
        <dbReference type="ARBA" id="ARBA00023157"/>
    </source>
</evidence>
<sequence length="83" mass="9739">MELSFCRSLLSFHVLCRRIKVEKTRYCCGGVFYTQFGAEQHLRSTLATSPDYPQPYHLGMECPYIFRSLRNLSRDLNIENSDQ</sequence>
<dbReference type="PROSITE" id="PS01180">
    <property type="entry name" value="CUB"/>
    <property type="match status" value="1"/>
</dbReference>
<reference evidence="4 5" key="1">
    <citation type="submission" date="2019-05" db="EMBL/GenBank/DDBJ databases">
        <title>Another draft genome of Portunus trituberculatus and its Hox gene families provides insights of decapod evolution.</title>
        <authorList>
            <person name="Jeong J.-H."/>
            <person name="Song I."/>
            <person name="Kim S."/>
            <person name="Choi T."/>
            <person name="Kim D."/>
            <person name="Ryu S."/>
            <person name="Kim W."/>
        </authorList>
    </citation>
    <scope>NUCLEOTIDE SEQUENCE [LARGE SCALE GENOMIC DNA]</scope>
    <source>
        <tissue evidence="4">Muscle</tissue>
    </source>
</reference>
<dbReference type="Proteomes" id="UP000324222">
    <property type="component" value="Unassembled WGS sequence"/>
</dbReference>
<comment type="caution">
    <text evidence="4">The sequence shown here is derived from an EMBL/GenBank/DDBJ whole genome shotgun (WGS) entry which is preliminary data.</text>
</comment>
<comment type="caution">
    <text evidence="2">Lacks conserved residue(s) required for the propagation of feature annotation.</text>
</comment>
<dbReference type="EMBL" id="VSRR010092726">
    <property type="protein sequence ID" value="MPC92846.1"/>
    <property type="molecule type" value="Genomic_DNA"/>
</dbReference>
<organism evidence="4 5">
    <name type="scientific">Portunus trituberculatus</name>
    <name type="common">Swimming crab</name>
    <name type="synonym">Neptunus trituberculatus</name>
    <dbReference type="NCBI Taxonomy" id="210409"/>
    <lineage>
        <taxon>Eukaryota</taxon>
        <taxon>Metazoa</taxon>
        <taxon>Ecdysozoa</taxon>
        <taxon>Arthropoda</taxon>
        <taxon>Crustacea</taxon>
        <taxon>Multicrustacea</taxon>
        <taxon>Malacostraca</taxon>
        <taxon>Eumalacostraca</taxon>
        <taxon>Eucarida</taxon>
        <taxon>Decapoda</taxon>
        <taxon>Pleocyemata</taxon>
        <taxon>Brachyura</taxon>
        <taxon>Eubrachyura</taxon>
        <taxon>Portunoidea</taxon>
        <taxon>Portunidae</taxon>
        <taxon>Portuninae</taxon>
        <taxon>Portunus</taxon>
    </lineage>
</organism>
<dbReference type="InterPro" id="IPR000859">
    <property type="entry name" value="CUB_dom"/>
</dbReference>
<evidence type="ECO:0000259" key="3">
    <source>
        <dbReference type="PROSITE" id="PS01180"/>
    </source>
</evidence>
<evidence type="ECO:0000256" key="2">
    <source>
        <dbReference type="PROSITE-ProRule" id="PRU00059"/>
    </source>
</evidence>
<evidence type="ECO:0000313" key="5">
    <source>
        <dbReference type="Proteomes" id="UP000324222"/>
    </source>
</evidence>
<protein>
    <recommendedName>
        <fullName evidence="3">CUB domain-containing protein</fullName>
    </recommendedName>
</protein>
<accession>A0A5B7JFF8</accession>
<keyword evidence="5" id="KW-1185">Reference proteome</keyword>
<gene>
    <name evidence="4" type="ORF">E2C01_087957</name>
</gene>
<keyword evidence="1" id="KW-1015">Disulfide bond</keyword>
<proteinExistence type="predicted"/>
<dbReference type="AlphaFoldDB" id="A0A5B7JFF8"/>
<evidence type="ECO:0000313" key="4">
    <source>
        <dbReference type="EMBL" id="MPC92846.1"/>
    </source>
</evidence>
<name>A0A5B7JFF8_PORTR</name>